<sequence length="196" mass="20777">MCCLLLLAVVYGAADAADVELPGGPAQCRAAKGGVPAAGGVRAELRGGAERRLRAHALALADWPYGGEVDNLFRGGEWKALTVYLLLPFGTSDFTASSPRGDGVDAVFRRRSWRILQEGAGHLRRAPPAVVSAATVVAPKVGAQVIYSKYAGTEVELNDSNHLILKEDDIIGILETDDSKDMKPLGYHVLIKVAEA</sequence>
<comment type="caution">
    <text evidence="2">The sequence shown here is derived from an EMBL/GenBank/DDBJ whole genome shotgun (WGS) entry which is preliminary data.</text>
</comment>
<gene>
    <name evidence="2" type="ORF">GUJ93_ZPchr0006g44250</name>
</gene>
<evidence type="ECO:0000313" key="2">
    <source>
        <dbReference type="EMBL" id="KAG8072675.1"/>
    </source>
</evidence>
<evidence type="ECO:0000256" key="1">
    <source>
        <dbReference type="SAM" id="SignalP"/>
    </source>
</evidence>
<organism evidence="2 3">
    <name type="scientific">Zizania palustris</name>
    <name type="common">Northern wild rice</name>
    <dbReference type="NCBI Taxonomy" id="103762"/>
    <lineage>
        <taxon>Eukaryota</taxon>
        <taxon>Viridiplantae</taxon>
        <taxon>Streptophyta</taxon>
        <taxon>Embryophyta</taxon>
        <taxon>Tracheophyta</taxon>
        <taxon>Spermatophyta</taxon>
        <taxon>Magnoliopsida</taxon>
        <taxon>Liliopsida</taxon>
        <taxon>Poales</taxon>
        <taxon>Poaceae</taxon>
        <taxon>BOP clade</taxon>
        <taxon>Oryzoideae</taxon>
        <taxon>Oryzeae</taxon>
        <taxon>Zizaniinae</taxon>
        <taxon>Zizania</taxon>
    </lineage>
</organism>
<proteinExistence type="predicted"/>
<feature type="signal peptide" evidence="1">
    <location>
        <begin position="1"/>
        <end position="16"/>
    </location>
</feature>
<name>A0A8J5VMS3_ZIZPA</name>
<dbReference type="GO" id="GO:0044183">
    <property type="term" value="F:protein folding chaperone"/>
    <property type="evidence" value="ECO:0007669"/>
    <property type="project" value="InterPro"/>
</dbReference>
<dbReference type="EMBL" id="JAAALK010000283">
    <property type="protein sequence ID" value="KAG8072675.1"/>
    <property type="molecule type" value="Genomic_DNA"/>
</dbReference>
<dbReference type="InterPro" id="IPR020818">
    <property type="entry name" value="Chaperonin_GroES"/>
</dbReference>
<reference evidence="2" key="1">
    <citation type="journal article" date="2021" name="bioRxiv">
        <title>Whole Genome Assembly and Annotation of Northern Wild Rice, Zizania palustris L., Supports a Whole Genome Duplication in the Zizania Genus.</title>
        <authorList>
            <person name="Haas M."/>
            <person name="Kono T."/>
            <person name="Macchietto M."/>
            <person name="Millas R."/>
            <person name="McGilp L."/>
            <person name="Shao M."/>
            <person name="Duquette J."/>
            <person name="Hirsch C.N."/>
            <person name="Kimball J."/>
        </authorList>
    </citation>
    <scope>NUCLEOTIDE SEQUENCE</scope>
    <source>
        <tissue evidence="2">Fresh leaf tissue</tissue>
    </source>
</reference>
<accession>A0A8J5VMS3</accession>
<reference evidence="2" key="2">
    <citation type="submission" date="2021-02" db="EMBL/GenBank/DDBJ databases">
        <authorList>
            <person name="Kimball J.A."/>
            <person name="Haas M.W."/>
            <person name="Macchietto M."/>
            <person name="Kono T."/>
            <person name="Duquette J."/>
            <person name="Shao M."/>
        </authorList>
    </citation>
    <scope>NUCLEOTIDE SEQUENCE</scope>
    <source>
        <tissue evidence="2">Fresh leaf tissue</tissue>
    </source>
</reference>
<keyword evidence="3" id="KW-1185">Reference proteome</keyword>
<dbReference type="Pfam" id="PF00166">
    <property type="entry name" value="Cpn10"/>
    <property type="match status" value="1"/>
</dbReference>
<feature type="chain" id="PRO_5035305074" evidence="1">
    <location>
        <begin position="17"/>
        <end position="196"/>
    </location>
</feature>
<dbReference type="Proteomes" id="UP000729402">
    <property type="component" value="Unassembled WGS sequence"/>
</dbReference>
<dbReference type="GO" id="GO:0005524">
    <property type="term" value="F:ATP binding"/>
    <property type="evidence" value="ECO:0007669"/>
    <property type="project" value="InterPro"/>
</dbReference>
<dbReference type="AlphaFoldDB" id="A0A8J5VMS3"/>
<dbReference type="CDD" id="cd00320">
    <property type="entry name" value="cpn10"/>
    <property type="match status" value="1"/>
</dbReference>
<evidence type="ECO:0000313" key="3">
    <source>
        <dbReference type="Proteomes" id="UP000729402"/>
    </source>
</evidence>
<dbReference type="OrthoDB" id="184876at2759"/>
<dbReference type="SMART" id="SM00883">
    <property type="entry name" value="Cpn10"/>
    <property type="match status" value="1"/>
</dbReference>
<protein>
    <submittedName>
        <fullName evidence="2">Uncharacterized protein</fullName>
    </submittedName>
</protein>
<keyword evidence="1" id="KW-0732">Signal</keyword>